<dbReference type="GO" id="GO:0005634">
    <property type="term" value="C:nucleus"/>
    <property type="evidence" value="ECO:0007669"/>
    <property type="project" value="InterPro"/>
</dbReference>
<dbReference type="PROSITE" id="PS51061">
    <property type="entry name" value="R3H"/>
    <property type="match status" value="1"/>
</dbReference>
<dbReference type="SMART" id="SM00414">
    <property type="entry name" value="H2A"/>
    <property type="match status" value="1"/>
</dbReference>
<dbReference type="Pfam" id="PF08675">
    <property type="entry name" value="RNA_bind"/>
    <property type="match status" value="1"/>
</dbReference>
<keyword evidence="5" id="KW-0540">Nuclease</keyword>
<dbReference type="SUPFAM" id="SSF82708">
    <property type="entry name" value="R3H domain"/>
    <property type="match status" value="1"/>
</dbReference>
<dbReference type="InterPro" id="IPR009072">
    <property type="entry name" value="Histone-fold"/>
</dbReference>
<evidence type="ECO:0000313" key="10">
    <source>
        <dbReference type="EMBL" id="KAF8763782.1"/>
    </source>
</evidence>
<dbReference type="InterPro" id="IPR051181">
    <property type="entry name" value="CAF1_poly(A)_ribonucleases"/>
</dbReference>
<proteinExistence type="inferred from homology"/>
<protein>
    <recommendedName>
        <fullName evidence="4">Poly(A)-specific ribonuclease PARN</fullName>
        <ecNumber evidence="3">3.1.13.4</ecNumber>
    </recommendedName>
    <alternativeName>
        <fullName evidence="7">Polyadenylate-specific ribonuclease</fullName>
    </alternativeName>
</protein>
<dbReference type="GO" id="GO:0004535">
    <property type="term" value="F:poly(A)-specific ribonuclease activity"/>
    <property type="evidence" value="ECO:0007669"/>
    <property type="project" value="UniProtKB-EC"/>
</dbReference>
<evidence type="ECO:0000256" key="4">
    <source>
        <dbReference type="ARBA" id="ARBA00015918"/>
    </source>
</evidence>
<dbReference type="GO" id="GO:0046872">
    <property type="term" value="F:metal ion binding"/>
    <property type="evidence" value="ECO:0007669"/>
    <property type="project" value="InterPro"/>
</dbReference>
<dbReference type="SUPFAM" id="SSF53098">
    <property type="entry name" value="Ribonuclease H-like"/>
    <property type="match status" value="1"/>
</dbReference>
<dbReference type="GO" id="GO:1990431">
    <property type="term" value="P:priRNA 3'-end processing"/>
    <property type="evidence" value="ECO:0007669"/>
    <property type="project" value="TreeGrafter"/>
</dbReference>
<dbReference type="InterPro" id="IPR012337">
    <property type="entry name" value="RNaseH-like_sf"/>
</dbReference>
<evidence type="ECO:0000256" key="3">
    <source>
        <dbReference type="ARBA" id="ARBA00012161"/>
    </source>
</evidence>
<dbReference type="EMBL" id="JABXBU010002231">
    <property type="protein sequence ID" value="KAF8763782.1"/>
    <property type="molecule type" value="Genomic_DNA"/>
</dbReference>
<dbReference type="Proteomes" id="UP000807504">
    <property type="component" value="Unassembled WGS sequence"/>
</dbReference>
<dbReference type="Gene3D" id="3.30.70.330">
    <property type="match status" value="1"/>
</dbReference>
<dbReference type="SUPFAM" id="SSF47113">
    <property type="entry name" value="Histone-fold"/>
    <property type="match status" value="1"/>
</dbReference>
<evidence type="ECO:0000256" key="5">
    <source>
        <dbReference type="ARBA" id="ARBA00022722"/>
    </source>
</evidence>
<reference evidence="10" key="1">
    <citation type="journal article" date="2020" name="bioRxiv">
        <title>Chromosome-level reference genome of the European wasp spider Argiope bruennichi: a resource for studies on range expansion and evolutionary adaptation.</title>
        <authorList>
            <person name="Sheffer M.M."/>
            <person name="Hoppe A."/>
            <person name="Krehenwinkel H."/>
            <person name="Uhl G."/>
            <person name="Kuss A.W."/>
            <person name="Jensen L."/>
            <person name="Jensen C."/>
            <person name="Gillespie R.G."/>
            <person name="Hoff K.J."/>
            <person name="Prost S."/>
        </authorList>
    </citation>
    <scope>NUCLEOTIDE SEQUENCE</scope>
</reference>
<evidence type="ECO:0000256" key="7">
    <source>
        <dbReference type="ARBA" id="ARBA00031923"/>
    </source>
</evidence>
<dbReference type="InterPro" id="IPR002119">
    <property type="entry name" value="Histone_H2A"/>
</dbReference>
<comment type="catalytic activity">
    <reaction evidence="1">
        <text>Exonucleolytic cleavage of poly(A) to 5'-AMP.</text>
        <dbReference type="EC" id="3.1.13.4"/>
    </reaction>
</comment>
<dbReference type="EC" id="3.1.13.4" evidence="3"/>
<keyword evidence="6" id="KW-0378">Hydrolase</keyword>
<dbReference type="GO" id="GO:0000289">
    <property type="term" value="P:nuclear-transcribed mRNA poly(A) tail shortening"/>
    <property type="evidence" value="ECO:0007669"/>
    <property type="project" value="TreeGrafter"/>
</dbReference>
<dbReference type="InterPro" id="IPR036867">
    <property type="entry name" value="R3H_dom_sf"/>
</dbReference>
<dbReference type="AlphaFoldDB" id="A0A8T0DZ68"/>
<evidence type="ECO:0000256" key="2">
    <source>
        <dbReference type="ARBA" id="ARBA00008372"/>
    </source>
</evidence>
<dbReference type="InterPro" id="IPR012677">
    <property type="entry name" value="Nucleotide-bd_a/b_plait_sf"/>
</dbReference>
<keyword evidence="6" id="KW-0269">Exonuclease</keyword>
<dbReference type="GO" id="GO:0046982">
    <property type="term" value="F:protein heterodimerization activity"/>
    <property type="evidence" value="ECO:0007669"/>
    <property type="project" value="InterPro"/>
</dbReference>
<dbReference type="InterPro" id="IPR036397">
    <property type="entry name" value="RNaseH_sf"/>
</dbReference>
<dbReference type="SUPFAM" id="SSF54928">
    <property type="entry name" value="RNA-binding domain, RBD"/>
    <property type="match status" value="1"/>
</dbReference>
<dbReference type="Gene3D" id="3.30.420.10">
    <property type="entry name" value="Ribonuclease H-like superfamily/Ribonuclease H"/>
    <property type="match status" value="2"/>
</dbReference>
<dbReference type="GO" id="GO:0000786">
    <property type="term" value="C:nucleosome"/>
    <property type="evidence" value="ECO:0007669"/>
    <property type="project" value="InterPro"/>
</dbReference>
<dbReference type="GO" id="GO:0003677">
    <property type="term" value="F:DNA binding"/>
    <property type="evidence" value="ECO:0007669"/>
    <property type="project" value="InterPro"/>
</dbReference>
<comment type="similarity">
    <text evidence="2">Belongs to the CAF1 family.</text>
</comment>
<feature type="compositionally biased region" description="Acidic residues" evidence="8">
    <location>
        <begin position="683"/>
        <end position="695"/>
    </location>
</feature>
<evidence type="ECO:0000256" key="1">
    <source>
        <dbReference type="ARBA" id="ARBA00001663"/>
    </source>
</evidence>
<reference evidence="10" key="2">
    <citation type="submission" date="2020-06" db="EMBL/GenBank/DDBJ databases">
        <authorList>
            <person name="Sheffer M."/>
        </authorList>
    </citation>
    <scope>NUCLEOTIDE SEQUENCE</scope>
</reference>
<evidence type="ECO:0000256" key="8">
    <source>
        <dbReference type="SAM" id="MobiDB-lite"/>
    </source>
</evidence>
<feature type="domain" description="R3H" evidence="9">
    <location>
        <begin position="298"/>
        <end position="366"/>
    </location>
</feature>
<name>A0A8T0DZ68_ARGBR</name>
<sequence>MAQPRKRKNTEKDPVPAKKKKIIALGKKGNIHQTKRFPVQQIHELLETKFPGGTVKAEAAVYLTGVLEYVAAEILELSANAARTRCSGKSGQFKVALEDMISAIDSDIEIKELTDKVRLANAASKQGINNYNFEELLPSIKKAIDECDFLAIDTELTGLYNARSEEHAFDTMEERYSKLREQCSKFLIIQFGLSTFKYHPEEKKYTHCDFNFYVFPRPHIRQAPDPRFLCQASSLHFLASHGFDFNKTIYEGIPYLTFVQEKKVRDYVTKKYEMERGSVKHTPKANGQKNVDVPDEHKKFIAEINERVDAFISDESQTAMQLEPCSSYLRKLIYESVQSKHSTGIEMSSKTAESGNQRYITIIKCSDQDKLDKLQCQEINDLDDVDVAVGFRKVMDHISASKKLVIGHHLYLDILHVIEQFFFHLPEELSEFKSMVRMTFPNILDTKYVASSERLRPFLESTQLSELLRQVQGRSFEIPPIGVADGYKGYDLTSEHFHEAGYDAFMSGLCYIAMTKKLGAMVTPSVEYVEPSSKILSPYVNRFFILRHFDINGLNLCGPDPEPNRDNVFHVSFPEEWKTIDLVELFLPYGNVYVHWLDDVSALVALKNPGNTVNAKTALLNKSSRVYRVRTYAEYQKWANQQLNSNKQESKKPSSPPGPKSTVSKRKNSGNTESSVACSMDLIPEDDENEAETADELPPTKRRKAVEEENESEEVSSTARVFEEENNW</sequence>
<dbReference type="PANTHER" id="PTHR15092">
    <property type="entry name" value="POLY A -SPECIFIC RIBONUCLEASE/TARGET OF EGR1, MEMBER 1"/>
    <property type="match status" value="1"/>
</dbReference>
<gene>
    <name evidence="10" type="ORF">HNY73_021924</name>
</gene>
<accession>A0A8T0DZ68</accession>
<dbReference type="CDD" id="cd12428">
    <property type="entry name" value="RRM_PARN"/>
    <property type="match status" value="1"/>
</dbReference>
<dbReference type="GO" id="GO:0003723">
    <property type="term" value="F:RNA binding"/>
    <property type="evidence" value="ECO:0007669"/>
    <property type="project" value="InterPro"/>
</dbReference>
<dbReference type="PANTHER" id="PTHR15092:SF44">
    <property type="entry name" value="POLY(A)-SPECIFIC RIBONUCLEASE PARN"/>
    <property type="match status" value="1"/>
</dbReference>
<organism evidence="10 11">
    <name type="scientific">Argiope bruennichi</name>
    <name type="common">Wasp spider</name>
    <name type="synonym">Aranea bruennichi</name>
    <dbReference type="NCBI Taxonomy" id="94029"/>
    <lineage>
        <taxon>Eukaryota</taxon>
        <taxon>Metazoa</taxon>
        <taxon>Ecdysozoa</taxon>
        <taxon>Arthropoda</taxon>
        <taxon>Chelicerata</taxon>
        <taxon>Arachnida</taxon>
        <taxon>Araneae</taxon>
        <taxon>Araneomorphae</taxon>
        <taxon>Entelegynae</taxon>
        <taxon>Araneoidea</taxon>
        <taxon>Araneidae</taxon>
        <taxon>Argiope</taxon>
    </lineage>
</organism>
<dbReference type="GO" id="GO:0005737">
    <property type="term" value="C:cytoplasm"/>
    <property type="evidence" value="ECO:0007669"/>
    <property type="project" value="InterPro"/>
</dbReference>
<keyword evidence="11" id="KW-1185">Reference proteome</keyword>
<comment type="caution">
    <text evidence="10">The sequence shown here is derived from an EMBL/GenBank/DDBJ whole genome shotgun (WGS) entry which is preliminary data.</text>
</comment>
<evidence type="ECO:0000256" key="6">
    <source>
        <dbReference type="ARBA" id="ARBA00022839"/>
    </source>
</evidence>
<dbReference type="Gene3D" id="1.10.20.10">
    <property type="entry name" value="Histone, subunit A"/>
    <property type="match status" value="1"/>
</dbReference>
<dbReference type="InterPro" id="IPR001374">
    <property type="entry name" value="R3H_dom"/>
</dbReference>
<dbReference type="InterPro" id="IPR014789">
    <property type="entry name" value="PolyA-riboNase_RNA-binding"/>
</dbReference>
<evidence type="ECO:0000259" key="9">
    <source>
        <dbReference type="PROSITE" id="PS51061"/>
    </source>
</evidence>
<dbReference type="InterPro" id="IPR035979">
    <property type="entry name" value="RBD_domain_sf"/>
</dbReference>
<dbReference type="Pfam" id="PF04857">
    <property type="entry name" value="CAF1"/>
    <property type="match status" value="1"/>
</dbReference>
<dbReference type="GO" id="GO:0030527">
    <property type="term" value="F:structural constituent of chromatin"/>
    <property type="evidence" value="ECO:0007669"/>
    <property type="project" value="InterPro"/>
</dbReference>
<dbReference type="InterPro" id="IPR006941">
    <property type="entry name" value="RNase_CAF1"/>
</dbReference>
<evidence type="ECO:0000313" key="11">
    <source>
        <dbReference type="Proteomes" id="UP000807504"/>
    </source>
</evidence>
<feature type="region of interest" description="Disordered" evidence="8">
    <location>
        <begin position="642"/>
        <end position="728"/>
    </location>
</feature>
<dbReference type="PRINTS" id="PR00620">
    <property type="entry name" value="HISTONEH2A"/>
</dbReference>
<dbReference type="GO" id="GO:1990432">
    <property type="term" value="P:siRNA 3'-end processing"/>
    <property type="evidence" value="ECO:0007669"/>
    <property type="project" value="TreeGrafter"/>
</dbReference>